<keyword evidence="2" id="KW-1185">Reference proteome</keyword>
<dbReference type="Gene3D" id="2.60.120.10">
    <property type="entry name" value="Jelly Rolls"/>
    <property type="match status" value="1"/>
</dbReference>
<dbReference type="Proteomes" id="UP001271648">
    <property type="component" value="Unassembled WGS sequence"/>
</dbReference>
<name>A0AAW9A9Z8_9BACL</name>
<sequence>MRILRLNEVIGKNITQYGSNFNMRKLLMTNQPSHVGIMGLGENGLVGYHEATIPQMLVIIEGEGWVRTGDEPKVKVTSGDVVIWGKGEGHETSTDEGMKAIVIESEGLDLNQFS</sequence>
<reference evidence="1 2" key="1">
    <citation type="submission" date="2023-06" db="EMBL/GenBank/DDBJ databases">
        <title>Sporosarcina sp. nov., isolated from Korean traditional fermented seafood 'Jeotgal'.</title>
        <authorList>
            <person name="Yang A.I."/>
            <person name="Shin N.-R."/>
        </authorList>
    </citation>
    <scope>NUCLEOTIDE SEQUENCE [LARGE SCALE GENOMIC DNA]</scope>
    <source>
        <strain evidence="1 2">KCTC43456</strain>
    </source>
</reference>
<dbReference type="InterPro" id="IPR011051">
    <property type="entry name" value="RmlC_Cupin_sf"/>
</dbReference>
<dbReference type="SUPFAM" id="SSF51182">
    <property type="entry name" value="RmlC-like cupins"/>
    <property type="match status" value="1"/>
</dbReference>
<proteinExistence type="predicted"/>
<evidence type="ECO:0000313" key="1">
    <source>
        <dbReference type="EMBL" id="MDW0115953.1"/>
    </source>
</evidence>
<dbReference type="RefSeq" id="WP_317940197.1">
    <property type="nucleotide sequence ID" value="NZ_JAUBDJ010000001.1"/>
</dbReference>
<accession>A0AAW9A9Z8</accession>
<protein>
    <submittedName>
        <fullName evidence="1">Cupin</fullName>
    </submittedName>
</protein>
<dbReference type="EMBL" id="JAUBDJ010000001">
    <property type="protein sequence ID" value="MDW0115953.1"/>
    <property type="molecule type" value="Genomic_DNA"/>
</dbReference>
<dbReference type="AlphaFoldDB" id="A0AAW9A9Z8"/>
<gene>
    <name evidence="1" type="ORF">QTL97_03225</name>
</gene>
<evidence type="ECO:0000313" key="2">
    <source>
        <dbReference type="Proteomes" id="UP001271648"/>
    </source>
</evidence>
<dbReference type="InterPro" id="IPR014710">
    <property type="entry name" value="RmlC-like_jellyroll"/>
</dbReference>
<organism evidence="1 2">
    <name type="scientific">Sporosarcina thermotolerans</name>
    <dbReference type="NCBI Taxonomy" id="633404"/>
    <lineage>
        <taxon>Bacteria</taxon>
        <taxon>Bacillati</taxon>
        <taxon>Bacillota</taxon>
        <taxon>Bacilli</taxon>
        <taxon>Bacillales</taxon>
        <taxon>Caryophanaceae</taxon>
        <taxon>Sporosarcina</taxon>
    </lineage>
</organism>
<comment type="caution">
    <text evidence="1">The sequence shown here is derived from an EMBL/GenBank/DDBJ whole genome shotgun (WGS) entry which is preliminary data.</text>
</comment>